<protein>
    <submittedName>
        <fullName evidence="10">PTS sugar transporter subunit IIC</fullName>
    </submittedName>
</protein>
<evidence type="ECO:0000256" key="1">
    <source>
        <dbReference type="ARBA" id="ARBA00004651"/>
    </source>
</evidence>
<feature type="domain" description="Phosphotransferase system EIIC" evidence="9">
    <location>
        <begin position="21"/>
        <end position="340"/>
    </location>
</feature>
<evidence type="ECO:0000256" key="3">
    <source>
        <dbReference type="ARBA" id="ARBA00022475"/>
    </source>
</evidence>
<evidence type="ECO:0000313" key="10">
    <source>
        <dbReference type="EMBL" id="MBC8546885.1"/>
    </source>
</evidence>
<dbReference type="GO" id="GO:0008982">
    <property type="term" value="F:protein-N(PI)-phosphohistidine-sugar phosphotransferase activity"/>
    <property type="evidence" value="ECO:0007669"/>
    <property type="project" value="InterPro"/>
</dbReference>
<keyword evidence="6 8" id="KW-1133">Transmembrane helix</keyword>
<evidence type="ECO:0000256" key="8">
    <source>
        <dbReference type="SAM" id="Phobius"/>
    </source>
</evidence>
<sequence>MQQQKKQTSFLGRFFQRYFIDAMSAMALGLFSSLIIGLILSQLGKLPYLGFLAPFAEVVGASSPVVGSAIGAAIAWGLGAKPLVIFSCVVTGAFGYSVGGPVGAYISAVIGAEIGGLVSGKTKVDIVVSPLVTIVAGGFAGQLAGPFVQSLMQGLGNVINHATEMTPFPMGILVSVIVGMALTAPISSAALCIMLDLSGLAAGAATVGCCAQMVGFAVASFRDNRWGGLISQGVGTSMLQFGNILRRPQIWIAPTLASAVLGPVSTCIFKMTNTATGAGMGTSGLVGQFGTFAAMSGELPPALLMGEILLLHFILPALLTLGFDWVLRRIGWVRAGDMKLQSLS</sequence>
<keyword evidence="5 8" id="KW-0812">Transmembrane</keyword>
<feature type="transmembrane region" description="Helical" evidence="8">
    <location>
        <begin position="126"/>
        <end position="148"/>
    </location>
</feature>
<name>A0A926E145_9FIRM</name>
<feature type="transmembrane region" description="Helical" evidence="8">
    <location>
        <begin position="200"/>
        <end position="221"/>
    </location>
</feature>
<dbReference type="GO" id="GO:0005886">
    <property type="term" value="C:plasma membrane"/>
    <property type="evidence" value="ECO:0007669"/>
    <property type="project" value="UniProtKB-SubCell"/>
</dbReference>
<evidence type="ECO:0000259" key="9">
    <source>
        <dbReference type="Pfam" id="PF13303"/>
    </source>
</evidence>
<evidence type="ECO:0000313" key="11">
    <source>
        <dbReference type="Proteomes" id="UP000653127"/>
    </source>
</evidence>
<dbReference type="InterPro" id="IPR003352">
    <property type="entry name" value="PTS_EIIC"/>
</dbReference>
<dbReference type="RefSeq" id="WP_249282959.1">
    <property type="nucleotide sequence ID" value="NZ_JACRST010000010.1"/>
</dbReference>
<feature type="transmembrane region" description="Helical" evidence="8">
    <location>
        <begin position="168"/>
        <end position="193"/>
    </location>
</feature>
<feature type="transmembrane region" description="Helical" evidence="8">
    <location>
        <begin position="308"/>
        <end position="327"/>
    </location>
</feature>
<keyword evidence="4 10" id="KW-0762">Sugar transport</keyword>
<feature type="transmembrane region" description="Helical" evidence="8">
    <location>
        <begin position="73"/>
        <end position="96"/>
    </location>
</feature>
<comment type="caution">
    <text evidence="10">The sequence shown here is derived from an EMBL/GenBank/DDBJ whole genome shotgun (WGS) entry which is preliminary data.</text>
</comment>
<organism evidence="10 11">
    <name type="scientific">Ligaoa zhengdingensis</name>
    <dbReference type="NCBI Taxonomy" id="2763658"/>
    <lineage>
        <taxon>Bacteria</taxon>
        <taxon>Bacillati</taxon>
        <taxon>Bacillota</taxon>
        <taxon>Clostridia</taxon>
        <taxon>Eubacteriales</taxon>
        <taxon>Oscillospiraceae</taxon>
        <taxon>Ligaoa</taxon>
    </lineage>
</organism>
<keyword evidence="7 8" id="KW-0472">Membrane</keyword>
<keyword evidence="11" id="KW-1185">Reference proteome</keyword>
<keyword evidence="3" id="KW-1003">Cell membrane</keyword>
<evidence type="ECO:0000256" key="2">
    <source>
        <dbReference type="ARBA" id="ARBA00022448"/>
    </source>
</evidence>
<evidence type="ECO:0000256" key="4">
    <source>
        <dbReference type="ARBA" id="ARBA00022597"/>
    </source>
</evidence>
<keyword evidence="2" id="KW-0813">Transport</keyword>
<comment type="subcellular location">
    <subcellularLocation>
        <location evidence="1">Cell membrane</location>
        <topology evidence="1">Multi-pass membrane protein</topology>
    </subcellularLocation>
</comment>
<evidence type="ECO:0000256" key="6">
    <source>
        <dbReference type="ARBA" id="ARBA00022989"/>
    </source>
</evidence>
<dbReference type="Proteomes" id="UP000653127">
    <property type="component" value="Unassembled WGS sequence"/>
</dbReference>
<reference evidence="10" key="1">
    <citation type="submission" date="2020-08" db="EMBL/GenBank/DDBJ databases">
        <title>Genome public.</title>
        <authorList>
            <person name="Liu C."/>
            <person name="Sun Q."/>
        </authorList>
    </citation>
    <scope>NUCLEOTIDE SEQUENCE</scope>
    <source>
        <strain evidence="10">NSJ-31</strain>
    </source>
</reference>
<feature type="transmembrane region" description="Helical" evidence="8">
    <location>
        <begin position="20"/>
        <end position="40"/>
    </location>
</feature>
<accession>A0A926E145</accession>
<dbReference type="GO" id="GO:0009401">
    <property type="term" value="P:phosphoenolpyruvate-dependent sugar phosphotransferase system"/>
    <property type="evidence" value="ECO:0007669"/>
    <property type="project" value="InterPro"/>
</dbReference>
<gene>
    <name evidence="10" type="ORF">H8711_08050</name>
</gene>
<proteinExistence type="predicted"/>
<dbReference type="Pfam" id="PF13303">
    <property type="entry name" value="PTS_EIIC_2"/>
    <property type="match status" value="1"/>
</dbReference>
<dbReference type="AlphaFoldDB" id="A0A926E145"/>
<dbReference type="EMBL" id="JACRST010000010">
    <property type="protein sequence ID" value="MBC8546885.1"/>
    <property type="molecule type" value="Genomic_DNA"/>
</dbReference>
<evidence type="ECO:0000256" key="5">
    <source>
        <dbReference type="ARBA" id="ARBA00022692"/>
    </source>
</evidence>
<evidence type="ECO:0000256" key="7">
    <source>
        <dbReference type="ARBA" id="ARBA00023136"/>
    </source>
</evidence>